<dbReference type="Gene3D" id="1.20.120.1850">
    <property type="entry name" value="Ebh helix bundles repeating unit (S and A modules)"/>
    <property type="match status" value="1"/>
</dbReference>
<evidence type="ECO:0000313" key="4">
    <source>
        <dbReference type="EMBL" id="VYS76662.1"/>
    </source>
</evidence>
<name>A0A6N2R6Y1_9FIRM</name>
<sequence>MKKSKKILFLALSMSLAFSPINNVISNKANVAYAEDMKSEDKELSPEEFIQKAKDFVNSEEFKQYTKEGQDEYKKLIEDLKVENVEEKKEEILKSIDSIKLTYIKNQYEALKKEVFNLKAESLSDDLKKELDSYKDADGTYEDYKKQIENLKTTKSNIENYNKKLEEFKKILKEGLDKNKNFGIYLKEEKLVLDDANSNLEKVEKAIENLNNKVNAHKAKITEENRQANLKTLEKIIGGEEKTKSKYFYKKSDESLKNNFNQSLDAIKEAYSKLQNKEEVNNIDDLVKSYNTAYNNLNGDKFMAEHQKLVDYFEKNKGKLSSSNQKKYADLINGLPDKADSNLDSIKKLKAEIEKAIEENQQKGKLSKVSRKVAVKKQPATKKSRSFVRTGVKSVGIVLVVLILAGAGYFLLSKKNKK</sequence>
<keyword evidence="1" id="KW-0175">Coiled coil</keyword>
<evidence type="ECO:0000256" key="2">
    <source>
        <dbReference type="SAM" id="Phobius"/>
    </source>
</evidence>
<accession>A0A6N2R6Y1</accession>
<feature type="coiled-coil region" evidence="1">
    <location>
        <begin position="70"/>
        <end position="227"/>
    </location>
</feature>
<evidence type="ECO:0000256" key="3">
    <source>
        <dbReference type="SAM" id="SignalP"/>
    </source>
</evidence>
<protein>
    <recommendedName>
        <fullName evidence="5">Chromosome partition protein Smc</fullName>
    </recommendedName>
</protein>
<keyword evidence="2" id="KW-0812">Transmembrane</keyword>
<keyword evidence="2" id="KW-0472">Membrane</keyword>
<gene>
    <name evidence="4" type="ORF">AVLFYP127_01247</name>
</gene>
<dbReference type="RefSeq" id="WP_156328447.1">
    <property type="nucleotide sequence ID" value="NZ_CACRSW010000002.1"/>
</dbReference>
<feature type="signal peptide" evidence="3">
    <location>
        <begin position="1"/>
        <end position="19"/>
    </location>
</feature>
<evidence type="ECO:0000256" key="1">
    <source>
        <dbReference type="SAM" id="Coils"/>
    </source>
</evidence>
<dbReference type="EMBL" id="CACRSW010000002">
    <property type="protein sequence ID" value="VYS76662.1"/>
    <property type="molecule type" value="Genomic_DNA"/>
</dbReference>
<organism evidence="4">
    <name type="scientific">Anaerococcus vaginalis</name>
    <dbReference type="NCBI Taxonomy" id="33037"/>
    <lineage>
        <taxon>Bacteria</taxon>
        <taxon>Bacillati</taxon>
        <taxon>Bacillota</taxon>
        <taxon>Tissierellia</taxon>
        <taxon>Tissierellales</taxon>
        <taxon>Peptoniphilaceae</taxon>
        <taxon>Anaerococcus</taxon>
    </lineage>
</organism>
<reference evidence="4" key="1">
    <citation type="submission" date="2019-11" db="EMBL/GenBank/DDBJ databases">
        <authorList>
            <person name="Feng L."/>
        </authorList>
    </citation>
    <scope>NUCLEOTIDE SEQUENCE</scope>
    <source>
        <strain evidence="4">AvaginalisLFYP127</strain>
    </source>
</reference>
<keyword evidence="2" id="KW-1133">Transmembrane helix</keyword>
<keyword evidence="3" id="KW-0732">Signal</keyword>
<evidence type="ECO:0008006" key="5">
    <source>
        <dbReference type="Google" id="ProtNLM"/>
    </source>
</evidence>
<feature type="transmembrane region" description="Helical" evidence="2">
    <location>
        <begin position="394"/>
        <end position="412"/>
    </location>
</feature>
<dbReference type="AlphaFoldDB" id="A0A6N2R6Y1"/>
<proteinExistence type="predicted"/>
<feature type="coiled-coil region" evidence="1">
    <location>
        <begin position="339"/>
        <end position="366"/>
    </location>
</feature>
<feature type="chain" id="PRO_5039585553" description="Chromosome partition protein Smc" evidence="3">
    <location>
        <begin position="20"/>
        <end position="418"/>
    </location>
</feature>